<gene>
    <name evidence="2" type="ORF">PAMC26510_04430</name>
</gene>
<reference evidence="2 3" key="1">
    <citation type="submission" date="2017-03" db="EMBL/GenBank/DDBJ databases">
        <title>Genome analysis of strain PAMC 26510.</title>
        <authorList>
            <person name="Oh H.-M."/>
            <person name="Yang J.-A."/>
        </authorList>
    </citation>
    <scope>NUCLEOTIDE SEQUENCE [LARGE SCALE GENOMIC DNA]</scope>
    <source>
        <strain evidence="2 3">PAMC 26510</strain>
    </source>
</reference>
<evidence type="ECO:0000313" key="2">
    <source>
        <dbReference type="EMBL" id="OTP80024.1"/>
    </source>
</evidence>
<dbReference type="Proteomes" id="UP000194546">
    <property type="component" value="Unassembled WGS sequence"/>
</dbReference>
<dbReference type="RefSeq" id="WP_086380609.1">
    <property type="nucleotide sequence ID" value="NZ_NBTY01000017.1"/>
</dbReference>
<evidence type="ECO:0000313" key="3">
    <source>
        <dbReference type="Proteomes" id="UP000194546"/>
    </source>
</evidence>
<proteinExistence type="predicted"/>
<accession>A0A242N9B1</accession>
<dbReference type="AlphaFoldDB" id="A0A242N9B1"/>
<protein>
    <submittedName>
        <fullName evidence="2">Uncharacterized protein</fullName>
    </submittedName>
</protein>
<evidence type="ECO:0000256" key="1">
    <source>
        <dbReference type="SAM" id="Coils"/>
    </source>
</evidence>
<keyword evidence="1" id="KW-0175">Coiled coil</keyword>
<comment type="caution">
    <text evidence="2">The sequence shown here is derived from an EMBL/GenBank/DDBJ whole genome shotgun (WGS) entry which is preliminary data.</text>
</comment>
<organism evidence="2 3">
    <name type="scientific">Caballeronia sordidicola</name>
    <name type="common">Burkholderia sordidicola</name>
    <dbReference type="NCBI Taxonomy" id="196367"/>
    <lineage>
        <taxon>Bacteria</taxon>
        <taxon>Pseudomonadati</taxon>
        <taxon>Pseudomonadota</taxon>
        <taxon>Betaproteobacteria</taxon>
        <taxon>Burkholderiales</taxon>
        <taxon>Burkholderiaceae</taxon>
        <taxon>Caballeronia</taxon>
    </lineage>
</organism>
<name>A0A242N9B1_CABSO</name>
<sequence>MGILDHTFSTFFRGGARSNPAVTQRLERTLERESALRRELAQLKTRVSASAPELQVKMDLMQFDVSQEKAAVASLTAALMQAQEDLELEKANRSAAIHLLKKHGVVDGVAYSSFTREERVELIASAMDEVVGSETTIRWKARSPANARSGSGKGAK</sequence>
<feature type="coiled-coil region" evidence="1">
    <location>
        <begin position="26"/>
        <end position="92"/>
    </location>
</feature>
<dbReference type="EMBL" id="NBTY01000017">
    <property type="protein sequence ID" value="OTP80024.1"/>
    <property type="molecule type" value="Genomic_DNA"/>
</dbReference>